<evidence type="ECO:0000256" key="5">
    <source>
        <dbReference type="ARBA" id="ARBA00022597"/>
    </source>
</evidence>
<reference key="1">
    <citation type="submission" date="2010-11" db="EMBL/GenBank/DDBJ databases">
        <title>Complete sequence of Caldicellulosiruptor kronotskyensis 2002.</title>
        <authorList>
            <consortium name="US DOE Joint Genome Institute"/>
            <person name="Lucas S."/>
            <person name="Copeland A."/>
            <person name="Lapidus A."/>
            <person name="Cheng J.-F."/>
            <person name="Bruce D."/>
            <person name="Goodwin L."/>
            <person name="Pitluck S."/>
            <person name="Davenport K."/>
            <person name="Detter J.C."/>
            <person name="Han C."/>
            <person name="Tapia R."/>
            <person name="Land M."/>
            <person name="Hauser L."/>
            <person name="Jeffries C."/>
            <person name="Kyrpides N."/>
            <person name="Ivanova N."/>
            <person name="Mikhailova N."/>
            <person name="Blumer-Schuette S.E."/>
            <person name="Kelly R.M."/>
            <person name="Woyke T."/>
        </authorList>
    </citation>
    <scope>NUCLEOTIDE SEQUENCE</scope>
    <source>
        <strain>2002</strain>
    </source>
</reference>
<evidence type="ECO:0000256" key="1">
    <source>
        <dbReference type="ARBA" id="ARBA00004202"/>
    </source>
</evidence>
<evidence type="ECO:0000313" key="13">
    <source>
        <dbReference type="Proteomes" id="UP000006835"/>
    </source>
</evidence>
<dbReference type="InterPro" id="IPR003593">
    <property type="entry name" value="AAA+_ATPase"/>
</dbReference>
<dbReference type="HOGENOM" id="CLU_000604_92_3_9"/>
<protein>
    <submittedName>
        <fullName evidence="12">ABC transporter related protein</fullName>
    </submittedName>
</protein>
<dbReference type="FunFam" id="3.40.50.300:FF:000126">
    <property type="entry name" value="Galactose/methyl galactoside import ATP-binding protein MglA"/>
    <property type="match status" value="1"/>
</dbReference>
<keyword evidence="13" id="KW-1185">Reference proteome</keyword>
<gene>
    <name evidence="12" type="ordered locus">Calkro_0129</name>
</gene>
<keyword evidence="5" id="KW-0762">Sugar transport</keyword>
<keyword evidence="7" id="KW-0547">Nucleotide-binding</keyword>
<name>E4SCR2_CALK2</name>
<keyword evidence="6" id="KW-0677">Repeat</keyword>
<dbReference type="FunFam" id="3.40.50.300:FF:000127">
    <property type="entry name" value="Ribose import ATP-binding protein RbsA"/>
    <property type="match status" value="1"/>
</dbReference>
<dbReference type="InterPro" id="IPR027417">
    <property type="entry name" value="P-loop_NTPase"/>
</dbReference>
<keyword evidence="4" id="KW-1003">Cell membrane</keyword>
<dbReference type="OrthoDB" id="9771863at2"/>
<dbReference type="Proteomes" id="UP000006835">
    <property type="component" value="Chromosome"/>
</dbReference>
<dbReference type="RefSeq" id="WP_013429202.1">
    <property type="nucleotide sequence ID" value="NC_014720.1"/>
</dbReference>
<dbReference type="PATRIC" id="fig|632348.3.peg.134"/>
<dbReference type="PANTHER" id="PTHR43790:SF1">
    <property type="entry name" value="XYLOSE IMPORT ATP-BINDING PROTEIN XYLG"/>
    <property type="match status" value="1"/>
</dbReference>
<feature type="domain" description="ABC transporter" evidence="11">
    <location>
        <begin position="6"/>
        <end position="243"/>
    </location>
</feature>
<proteinExistence type="predicted"/>
<dbReference type="Gene3D" id="3.40.50.300">
    <property type="entry name" value="P-loop containing nucleotide triphosphate hydrolases"/>
    <property type="match status" value="2"/>
</dbReference>
<evidence type="ECO:0000256" key="8">
    <source>
        <dbReference type="ARBA" id="ARBA00022840"/>
    </source>
</evidence>
<dbReference type="SMR" id="E4SCR2"/>
<comment type="subcellular location">
    <subcellularLocation>
        <location evidence="2">Cell inner membrane</location>
    </subcellularLocation>
    <subcellularLocation>
        <location evidence="1">Cell membrane</location>
        <topology evidence="1">Peripheral membrane protein</topology>
    </subcellularLocation>
</comment>
<dbReference type="InterPro" id="IPR050107">
    <property type="entry name" value="ABC_carbohydrate_import_ATPase"/>
</dbReference>
<evidence type="ECO:0000256" key="10">
    <source>
        <dbReference type="ARBA" id="ARBA00023136"/>
    </source>
</evidence>
<dbReference type="InterPro" id="IPR003439">
    <property type="entry name" value="ABC_transporter-like_ATP-bd"/>
</dbReference>
<accession>E4SCR2</accession>
<evidence type="ECO:0000256" key="9">
    <source>
        <dbReference type="ARBA" id="ARBA00022967"/>
    </source>
</evidence>
<reference evidence="12 13" key="2">
    <citation type="journal article" date="2011" name="J. Bacteriol.">
        <title>Complete genome sequences for the anaerobic, extremely thermophilic plant biomass-degrading bacteria Caldicellulosiruptor hydrothermalis, Caldicellulosiruptor kristjanssonii, Caldicellulosiruptor kronotskyensis, Caldicellulosiruptor owensenis, and Caldicellulosiruptor lactoaceticus.</title>
        <authorList>
            <person name="Blumer-Schuette S.E."/>
            <person name="Ozdemir I."/>
            <person name="Mistry D."/>
            <person name="Lucas S."/>
            <person name="Lapidus A."/>
            <person name="Cheng J.F."/>
            <person name="Goodwin L.A."/>
            <person name="Pitluck S."/>
            <person name="Land M.L."/>
            <person name="Hauser L.J."/>
            <person name="Woyke T."/>
            <person name="Mikhailova N."/>
            <person name="Pati A."/>
            <person name="Kyrpides N.C."/>
            <person name="Ivanova N."/>
            <person name="Detter J.C."/>
            <person name="Walston-Davenport K."/>
            <person name="Han S."/>
            <person name="Adams M.W."/>
            <person name="Kelly R.M."/>
        </authorList>
    </citation>
    <scope>NUCLEOTIDE SEQUENCE [LARGE SCALE GENOMIC DNA]</scope>
    <source>
        <strain evidence="13">DSM 18902 / VKM B-2412 / 2002</strain>
    </source>
</reference>
<evidence type="ECO:0000256" key="3">
    <source>
        <dbReference type="ARBA" id="ARBA00022448"/>
    </source>
</evidence>
<dbReference type="Pfam" id="PF00005">
    <property type="entry name" value="ABC_tran"/>
    <property type="match status" value="2"/>
</dbReference>
<evidence type="ECO:0000256" key="2">
    <source>
        <dbReference type="ARBA" id="ARBA00004533"/>
    </source>
</evidence>
<keyword evidence="8" id="KW-0067">ATP-binding</keyword>
<evidence type="ECO:0000259" key="11">
    <source>
        <dbReference type="PROSITE" id="PS50893"/>
    </source>
</evidence>
<dbReference type="CDD" id="cd03216">
    <property type="entry name" value="ABC_Carb_Monos_I"/>
    <property type="match status" value="1"/>
</dbReference>
<evidence type="ECO:0000313" key="12">
    <source>
        <dbReference type="EMBL" id="ADQ45045.1"/>
    </source>
</evidence>
<keyword evidence="9" id="KW-1278">Translocase</keyword>
<dbReference type="PROSITE" id="PS50893">
    <property type="entry name" value="ABC_TRANSPORTER_2"/>
    <property type="match status" value="2"/>
</dbReference>
<evidence type="ECO:0000256" key="6">
    <source>
        <dbReference type="ARBA" id="ARBA00022737"/>
    </source>
</evidence>
<dbReference type="PANTHER" id="PTHR43790">
    <property type="entry name" value="CARBOHYDRATE TRANSPORT ATP-BINDING PROTEIN MG119-RELATED"/>
    <property type="match status" value="1"/>
</dbReference>
<dbReference type="SMART" id="SM00382">
    <property type="entry name" value="AAA"/>
    <property type="match status" value="2"/>
</dbReference>
<dbReference type="EMBL" id="CP002330">
    <property type="protein sequence ID" value="ADQ45045.1"/>
    <property type="molecule type" value="Genomic_DNA"/>
</dbReference>
<dbReference type="CDD" id="cd03215">
    <property type="entry name" value="ABC_Carb_Monos_II"/>
    <property type="match status" value="1"/>
</dbReference>
<dbReference type="AlphaFoldDB" id="E4SCR2"/>
<keyword evidence="3" id="KW-0813">Transport</keyword>
<evidence type="ECO:0000256" key="7">
    <source>
        <dbReference type="ARBA" id="ARBA00022741"/>
    </source>
</evidence>
<dbReference type="GO" id="GO:0015749">
    <property type="term" value="P:monosaccharide transmembrane transport"/>
    <property type="evidence" value="ECO:0007669"/>
    <property type="project" value="UniProtKB-ARBA"/>
</dbReference>
<dbReference type="KEGG" id="ckn:Calkro_0129"/>
<dbReference type="GO" id="GO:0005524">
    <property type="term" value="F:ATP binding"/>
    <property type="evidence" value="ECO:0007669"/>
    <property type="project" value="UniProtKB-KW"/>
</dbReference>
<dbReference type="PROSITE" id="PS00211">
    <property type="entry name" value="ABC_TRANSPORTER_1"/>
    <property type="match status" value="1"/>
</dbReference>
<dbReference type="NCBIfam" id="NF010069">
    <property type="entry name" value="PRK13549.1"/>
    <property type="match status" value="1"/>
</dbReference>
<dbReference type="SUPFAM" id="SSF52540">
    <property type="entry name" value="P-loop containing nucleoside triphosphate hydrolases"/>
    <property type="match status" value="2"/>
</dbReference>
<sequence>MSEYILEMVHITKEFPGVKALDDVTFRVKKGEIHALVGENGAGKSTLMKILSGVYPYGTYSGDIFIEGKKQHFRNIKDSEHAGVAIIYQELTLVKGMTVGENIFLGREPVVNGIINWNKVYADSKKLFEKLNIEIDVYEKVENLGIGQQQMVEIAKAISKDSKILILDEPTAALTESETRQLFRILKDLKNHGVTCIYISHRLEEIFEIADTVTVLRDGKTISTDPISNLTEDEIIKRMVGRELTQRYPKVPHKAKRTIMEVRNFSVYDKDNPEKKIIDNVSFEIKEGEILGISGLMGAGRTELFMSIFGAYPGRKEGEIWLEGKKISINNPREAIEHGICYLSEDRKRYGLVLMMDIKDNILLPNYQKFANGGIINIPKSLSTALDYVGKLRIKIASPFQQVMNLSGGNQQKVIIAKWLLANPKILILDEPTRGIDVGAKYEIYNLMNQFVDQGVGIVMISSELPEILGMSDRILVMQKGKIAGELMAEDATQEKIMTLATGGR</sequence>
<evidence type="ECO:0000256" key="4">
    <source>
        <dbReference type="ARBA" id="ARBA00022475"/>
    </source>
</evidence>
<dbReference type="GO" id="GO:0005886">
    <property type="term" value="C:plasma membrane"/>
    <property type="evidence" value="ECO:0007669"/>
    <property type="project" value="UniProtKB-SubCell"/>
</dbReference>
<dbReference type="InterPro" id="IPR017871">
    <property type="entry name" value="ABC_transporter-like_CS"/>
</dbReference>
<organism evidence="12 13">
    <name type="scientific">Caldicellulosiruptor kronotskyensis (strain DSM 18902 / VKM B-2412 / 2002)</name>
    <dbReference type="NCBI Taxonomy" id="632348"/>
    <lineage>
        <taxon>Bacteria</taxon>
        <taxon>Bacillati</taxon>
        <taxon>Bacillota</taxon>
        <taxon>Bacillota incertae sedis</taxon>
        <taxon>Caldicellulosiruptorales</taxon>
        <taxon>Caldicellulosiruptoraceae</taxon>
        <taxon>Caldicellulosiruptor</taxon>
    </lineage>
</organism>
<keyword evidence="10" id="KW-0472">Membrane</keyword>
<feature type="domain" description="ABC transporter" evidence="11">
    <location>
        <begin position="262"/>
        <end position="505"/>
    </location>
</feature>
<dbReference type="GO" id="GO:0016887">
    <property type="term" value="F:ATP hydrolysis activity"/>
    <property type="evidence" value="ECO:0007669"/>
    <property type="project" value="InterPro"/>
</dbReference>